<dbReference type="CDD" id="cd06223">
    <property type="entry name" value="PRTases_typeI"/>
    <property type="match status" value="1"/>
</dbReference>
<dbReference type="PANTHER" id="PTHR47505:SF1">
    <property type="entry name" value="DNA UTILIZATION PROTEIN YHGH"/>
    <property type="match status" value="1"/>
</dbReference>
<dbReference type="EMBL" id="LXQC01000079">
    <property type="protein sequence ID" value="TFE71336.1"/>
    <property type="molecule type" value="Genomic_DNA"/>
</dbReference>
<evidence type="ECO:0000313" key="4">
    <source>
        <dbReference type="Proteomes" id="UP000297713"/>
    </source>
</evidence>
<dbReference type="Pfam" id="PF00156">
    <property type="entry name" value="Pribosyltran"/>
    <property type="match status" value="1"/>
</dbReference>
<sequence>MDILVKFLWEMAKGTQSFLALVYPPAELPDLPIVSLDPPFCFCCSKPFQQGLVYSHYCNNCIAYPRAFLFARSGFVFCGLVRKVIHWVKYDQKYHLIPLLEEWLEKAYRKYIGGWPCHGVVPIPIHPIQFRQRGFNIAEELAQFLSKHQKLAYLPALKRIKPTEQQSALTFMERTLNLKGAFKLKRGFDLKGKNLLIIDDIITTTATVHECAVMLKNWGGAKEIAVLTIARS</sequence>
<dbReference type="InterPro" id="IPR029057">
    <property type="entry name" value="PRTase-like"/>
</dbReference>
<comment type="caution">
    <text evidence="3">The sequence shown here is derived from an EMBL/GenBank/DDBJ whole genome shotgun (WGS) entry which is preliminary data.</text>
</comment>
<dbReference type="PANTHER" id="PTHR47505">
    <property type="entry name" value="DNA UTILIZATION PROTEIN YHGH"/>
    <property type="match status" value="1"/>
</dbReference>
<dbReference type="Proteomes" id="UP000297713">
    <property type="component" value="Unassembled WGS sequence"/>
</dbReference>
<keyword evidence="3" id="KW-0808">Transferase</keyword>
<dbReference type="SUPFAM" id="SSF53271">
    <property type="entry name" value="PRTase-like"/>
    <property type="match status" value="1"/>
</dbReference>
<dbReference type="OrthoDB" id="9779910at2"/>
<accession>A0A4Y8PH14</accession>
<keyword evidence="3" id="KW-0328">Glycosyltransferase</keyword>
<comment type="similarity">
    <text evidence="1">Belongs to the ComF/GntX family.</text>
</comment>
<keyword evidence="4" id="KW-1185">Reference proteome</keyword>
<feature type="domain" description="Phosphoribosyltransferase" evidence="2">
    <location>
        <begin position="133"/>
        <end position="229"/>
    </location>
</feature>
<evidence type="ECO:0000259" key="2">
    <source>
        <dbReference type="Pfam" id="PF00156"/>
    </source>
</evidence>
<dbReference type="InterPro" id="IPR051910">
    <property type="entry name" value="ComF/GntX_DNA_util-trans"/>
</dbReference>
<gene>
    <name evidence="3" type="ORF">A7Q10_05030</name>
</gene>
<organism evidence="3 4">
    <name type="scientific">Methylacidiphilum caldifontis</name>
    <dbReference type="NCBI Taxonomy" id="2795386"/>
    <lineage>
        <taxon>Bacteria</taxon>
        <taxon>Pseudomonadati</taxon>
        <taxon>Verrucomicrobiota</taxon>
        <taxon>Methylacidiphilae</taxon>
        <taxon>Methylacidiphilales</taxon>
        <taxon>Methylacidiphilaceae</taxon>
        <taxon>Methylacidiphilum (ex Ratnadevi et al. 2023)</taxon>
    </lineage>
</organism>
<dbReference type="Gene3D" id="3.40.50.2020">
    <property type="match status" value="1"/>
</dbReference>
<evidence type="ECO:0000256" key="1">
    <source>
        <dbReference type="ARBA" id="ARBA00008007"/>
    </source>
</evidence>
<dbReference type="GO" id="GO:0016757">
    <property type="term" value="F:glycosyltransferase activity"/>
    <property type="evidence" value="ECO:0007669"/>
    <property type="project" value="UniProtKB-KW"/>
</dbReference>
<protein>
    <submittedName>
        <fullName evidence="3">Amidophosphoribosyltransferase</fullName>
    </submittedName>
</protein>
<dbReference type="AlphaFoldDB" id="A0A4Y8PH14"/>
<dbReference type="InterPro" id="IPR000836">
    <property type="entry name" value="PRTase_dom"/>
</dbReference>
<evidence type="ECO:0000313" key="3">
    <source>
        <dbReference type="EMBL" id="TFE71336.1"/>
    </source>
</evidence>
<reference evidence="3 4" key="1">
    <citation type="submission" date="2016-05" db="EMBL/GenBank/DDBJ databases">
        <title>Diversity and Homogeneity among Thermoacidophilic Verrucomicrobia Methanotrophs Linked with Geographical Origin.</title>
        <authorList>
            <person name="Erikstad H.-A."/>
            <person name="Smestad N.B."/>
            <person name="Ceballos R.M."/>
            <person name="Birkeland N.-K."/>
        </authorList>
    </citation>
    <scope>NUCLEOTIDE SEQUENCE [LARGE SCALE GENOMIC DNA]</scope>
    <source>
        <strain evidence="3 4">Phi</strain>
    </source>
</reference>
<name>A0A4Y8PH14_9BACT</name>
<proteinExistence type="inferred from homology"/>